<proteinExistence type="predicted"/>
<evidence type="ECO:0000313" key="1">
    <source>
        <dbReference type="EMBL" id="KAG5573722.1"/>
    </source>
</evidence>
<reference evidence="1 2" key="1">
    <citation type="submission" date="2020-09" db="EMBL/GenBank/DDBJ databases">
        <title>De no assembly of potato wild relative species, Solanum commersonii.</title>
        <authorList>
            <person name="Cho K."/>
        </authorList>
    </citation>
    <scope>NUCLEOTIDE SEQUENCE [LARGE SCALE GENOMIC DNA]</scope>
    <source>
        <strain evidence="1">LZ3.2</strain>
        <tissue evidence="1">Leaf</tissue>
    </source>
</reference>
<dbReference type="Proteomes" id="UP000824120">
    <property type="component" value="Chromosome 12"/>
</dbReference>
<accession>A0A9J5WDN0</accession>
<comment type="caution">
    <text evidence="1">The sequence shown here is derived from an EMBL/GenBank/DDBJ whole genome shotgun (WGS) entry which is preliminary data.</text>
</comment>
<organism evidence="1 2">
    <name type="scientific">Solanum commersonii</name>
    <name type="common">Commerson's wild potato</name>
    <name type="synonym">Commerson's nightshade</name>
    <dbReference type="NCBI Taxonomy" id="4109"/>
    <lineage>
        <taxon>Eukaryota</taxon>
        <taxon>Viridiplantae</taxon>
        <taxon>Streptophyta</taxon>
        <taxon>Embryophyta</taxon>
        <taxon>Tracheophyta</taxon>
        <taxon>Spermatophyta</taxon>
        <taxon>Magnoliopsida</taxon>
        <taxon>eudicotyledons</taxon>
        <taxon>Gunneridae</taxon>
        <taxon>Pentapetalae</taxon>
        <taxon>asterids</taxon>
        <taxon>lamiids</taxon>
        <taxon>Solanales</taxon>
        <taxon>Solanaceae</taxon>
        <taxon>Solanoideae</taxon>
        <taxon>Solaneae</taxon>
        <taxon>Solanum</taxon>
    </lineage>
</organism>
<evidence type="ECO:0000313" key="2">
    <source>
        <dbReference type="Proteomes" id="UP000824120"/>
    </source>
</evidence>
<dbReference type="EMBL" id="JACXVP010000012">
    <property type="protein sequence ID" value="KAG5573722.1"/>
    <property type="molecule type" value="Genomic_DNA"/>
</dbReference>
<protein>
    <submittedName>
        <fullName evidence="1">Uncharacterized protein</fullName>
    </submittedName>
</protein>
<name>A0A9J5WDN0_SOLCO</name>
<sequence>MAATNDFISEINNKSMYWKLKVSIVGLWENTDRDRPDCPFSIEVILMDEKRRRIHVSLGGSLFPNLEKAIVEEIEDPHLISLEVVSYGDVRNKNISTTFWGDFVDQIKPYLNESNDKPIVVVMQLIRSH</sequence>
<gene>
    <name evidence="1" type="ORF">H5410_063488</name>
</gene>
<dbReference type="AlphaFoldDB" id="A0A9J5WDN0"/>
<keyword evidence="2" id="KW-1185">Reference proteome</keyword>